<dbReference type="PANTHER" id="PTHR45866:SF1">
    <property type="entry name" value="DNA GYRASE SUBUNIT B, MITOCHONDRIAL"/>
    <property type="match status" value="1"/>
</dbReference>
<evidence type="ECO:0000256" key="6">
    <source>
        <dbReference type="ARBA" id="ARBA00022842"/>
    </source>
</evidence>
<keyword evidence="3 10" id="KW-0479">Metal-binding</keyword>
<comment type="catalytic activity">
    <reaction evidence="1 10">
        <text>ATP-dependent breakage, passage and rejoining of double-stranded DNA.</text>
        <dbReference type="EC" id="5.6.2.2"/>
    </reaction>
</comment>
<name>A0ABU2ULJ9_9ACTN</name>
<dbReference type="InterPro" id="IPR018522">
    <property type="entry name" value="TopoIIA_CS"/>
</dbReference>
<evidence type="ECO:0000256" key="2">
    <source>
        <dbReference type="ARBA" id="ARBA00010708"/>
    </source>
</evidence>
<keyword evidence="6 10" id="KW-0460">Magnesium</keyword>
<dbReference type="CDD" id="cd00822">
    <property type="entry name" value="TopoII_Trans_DNA_gyrase"/>
    <property type="match status" value="1"/>
</dbReference>
<evidence type="ECO:0000256" key="10">
    <source>
        <dbReference type="HAMAP-Rule" id="MF_01898"/>
    </source>
</evidence>
<feature type="binding site" evidence="10">
    <location>
        <position position="555"/>
    </location>
    <ligand>
        <name>Mg(2+)</name>
        <dbReference type="ChEBI" id="CHEBI:18420"/>
        <label>2</label>
    </ligand>
</feature>
<dbReference type="Gene3D" id="3.30.565.10">
    <property type="entry name" value="Histidine kinase-like ATPase, C-terminal domain"/>
    <property type="match status" value="1"/>
</dbReference>
<evidence type="ECO:0000313" key="13">
    <source>
        <dbReference type="Proteomes" id="UP001180489"/>
    </source>
</evidence>
<comment type="similarity">
    <text evidence="2 10">Belongs to the type II topoisomerase GyrB family.</text>
</comment>
<dbReference type="PANTHER" id="PTHR45866">
    <property type="entry name" value="DNA GYRASE/TOPOISOMERASE SUBUNIT B"/>
    <property type="match status" value="1"/>
</dbReference>
<feature type="binding site" evidence="10">
    <location>
        <position position="480"/>
    </location>
    <ligand>
        <name>Mg(2+)</name>
        <dbReference type="ChEBI" id="CHEBI:18420"/>
        <label>1</label>
        <note>catalytic</note>
    </ligand>
</feature>
<evidence type="ECO:0000256" key="3">
    <source>
        <dbReference type="ARBA" id="ARBA00022723"/>
    </source>
</evidence>
<keyword evidence="4 10" id="KW-0547">Nucleotide-binding</keyword>
<dbReference type="Gene3D" id="3.40.50.670">
    <property type="match status" value="1"/>
</dbReference>
<dbReference type="NCBIfam" id="NF011501">
    <property type="entry name" value="PRK14939.1"/>
    <property type="match status" value="1"/>
</dbReference>
<dbReference type="InterPro" id="IPR013759">
    <property type="entry name" value="Topo_IIA_B_C"/>
</dbReference>
<dbReference type="PRINTS" id="PR00418">
    <property type="entry name" value="TPI2FAMILY"/>
</dbReference>
<dbReference type="Pfam" id="PF01751">
    <property type="entry name" value="Toprim"/>
    <property type="match status" value="1"/>
</dbReference>
<dbReference type="CDD" id="cd16928">
    <property type="entry name" value="HATPase_GyrB-like"/>
    <property type="match status" value="1"/>
</dbReference>
<evidence type="ECO:0000313" key="12">
    <source>
        <dbReference type="EMBL" id="MDT0474157.1"/>
    </source>
</evidence>
<dbReference type="SUPFAM" id="SSF56719">
    <property type="entry name" value="Type II DNA topoisomerase"/>
    <property type="match status" value="1"/>
</dbReference>
<dbReference type="RefSeq" id="WP_311635786.1">
    <property type="nucleotide sequence ID" value="NZ_JAVRFF010000020.1"/>
</dbReference>
<keyword evidence="8" id="KW-0238">DNA-binding</keyword>
<dbReference type="InterPro" id="IPR013506">
    <property type="entry name" value="Topo_IIA_bsu_dom2"/>
</dbReference>
<keyword evidence="5 10" id="KW-0067">ATP-binding</keyword>
<dbReference type="GO" id="GO:0003918">
    <property type="term" value="F:DNA topoisomerase type II (double strand cut, ATP-hydrolyzing) activity"/>
    <property type="evidence" value="ECO:0007669"/>
    <property type="project" value="UniProtKB-EC"/>
</dbReference>
<keyword evidence="13" id="KW-1185">Reference proteome</keyword>
<dbReference type="SMART" id="SM00387">
    <property type="entry name" value="HATPase_c"/>
    <property type="match status" value="1"/>
</dbReference>
<evidence type="ECO:0000256" key="7">
    <source>
        <dbReference type="ARBA" id="ARBA00023029"/>
    </source>
</evidence>
<proteinExistence type="inferred from homology"/>
<dbReference type="PRINTS" id="PR01159">
    <property type="entry name" value="DNAGYRASEB"/>
</dbReference>
<evidence type="ECO:0000256" key="1">
    <source>
        <dbReference type="ARBA" id="ARBA00000185"/>
    </source>
</evidence>
<keyword evidence="9 10" id="KW-0413">Isomerase</keyword>
<dbReference type="HAMAP" id="MF_01898">
    <property type="entry name" value="GyrB"/>
    <property type="match status" value="1"/>
</dbReference>
<comment type="function">
    <text evidence="10">A type II topoisomerase that negatively supercoils closed circular double-stranded (ds) DNA in an ATP-dependent manner to modulate DNA topology and maintain chromosomes in an underwound state. Negative supercoiling favors strand separation, and DNA replication, transcription, recombination and repair, all of which involve strand separation. Also able to catalyze the interconversion of other topological isomers of dsDNA rings, including catenanes and knotted rings. Type II topoisomerases break and join 2 DNA strands simultaneously in an ATP-dependent manner.</text>
</comment>
<comment type="subcellular location">
    <subcellularLocation>
        <location evidence="10">Cytoplasm</location>
    </subcellularLocation>
</comment>
<keyword evidence="7 10" id="KW-0799">Topoisomerase</keyword>
<feature type="site" description="Interaction with DNA" evidence="10">
    <location>
        <position position="508"/>
    </location>
</feature>
<dbReference type="InterPro" id="IPR020568">
    <property type="entry name" value="Ribosomal_Su5_D2-typ_SF"/>
</dbReference>
<comment type="cofactor">
    <cofactor evidence="10">
        <name>Mg(2+)</name>
        <dbReference type="ChEBI" id="CHEBI:18420"/>
    </cofactor>
    <cofactor evidence="10">
        <name>Mn(2+)</name>
        <dbReference type="ChEBI" id="CHEBI:29035"/>
    </cofactor>
    <cofactor evidence="10">
        <name>Ca(2+)</name>
        <dbReference type="ChEBI" id="CHEBI:29108"/>
    </cofactor>
    <text evidence="10">Binds two Mg(2+) per subunit. The magnesium ions form salt bridges with both the protein and the DNA. Can also accept other divalent metal cations, such as Mn(2+) or Ca(2+).</text>
</comment>
<dbReference type="InterPro" id="IPR000565">
    <property type="entry name" value="Topo_IIA_B"/>
</dbReference>
<dbReference type="Pfam" id="PF02518">
    <property type="entry name" value="HATPase_c"/>
    <property type="match status" value="1"/>
</dbReference>
<dbReference type="CDD" id="cd03366">
    <property type="entry name" value="TOPRIM_TopoIIA_GyrB"/>
    <property type="match status" value="1"/>
</dbReference>
<dbReference type="PROSITE" id="PS50880">
    <property type="entry name" value="TOPRIM"/>
    <property type="match status" value="1"/>
</dbReference>
<comment type="miscellaneous">
    <text evidence="10">Few gyrases are as efficient as E.coli at forming negative supercoils. Not all organisms have 2 type II topoisomerases; in organisms with a single type II topoisomerase this enzyme also has to decatenate newly replicated chromosomes.</text>
</comment>
<dbReference type="PROSITE" id="PS00177">
    <property type="entry name" value="TOPOISOMERASE_II"/>
    <property type="match status" value="1"/>
</dbReference>
<accession>A0ABU2ULJ9</accession>
<dbReference type="SUPFAM" id="SSF54211">
    <property type="entry name" value="Ribosomal protein S5 domain 2-like"/>
    <property type="match status" value="1"/>
</dbReference>
<dbReference type="InterPro" id="IPR011557">
    <property type="entry name" value="GyrB"/>
</dbReference>
<feature type="domain" description="Toprim" evidence="11">
    <location>
        <begin position="474"/>
        <end position="588"/>
    </location>
</feature>
<evidence type="ECO:0000259" key="11">
    <source>
        <dbReference type="PROSITE" id="PS50880"/>
    </source>
</evidence>
<comment type="caution">
    <text evidence="12">The sequence shown here is derived from an EMBL/GenBank/DDBJ whole genome shotgun (WGS) entry which is preliminary data.</text>
</comment>
<dbReference type="Pfam" id="PF00204">
    <property type="entry name" value="DNA_gyraseB"/>
    <property type="match status" value="1"/>
</dbReference>
<evidence type="ECO:0000256" key="8">
    <source>
        <dbReference type="ARBA" id="ARBA00023125"/>
    </source>
</evidence>
<feature type="binding site" evidence="10">
    <location>
        <position position="553"/>
    </location>
    <ligand>
        <name>Mg(2+)</name>
        <dbReference type="ChEBI" id="CHEBI:18420"/>
        <label>2</label>
    </ligand>
</feature>
<reference evidence="12" key="1">
    <citation type="submission" date="2024-05" db="EMBL/GenBank/DDBJ databases">
        <title>30 novel species of actinomycetes from the DSMZ collection.</title>
        <authorList>
            <person name="Nouioui I."/>
        </authorList>
    </citation>
    <scope>NUCLEOTIDE SEQUENCE</scope>
    <source>
        <strain evidence="12">DSM 41014</strain>
    </source>
</reference>
<dbReference type="InterPro" id="IPR001241">
    <property type="entry name" value="Topo_IIA"/>
</dbReference>
<dbReference type="Gene3D" id="3.30.230.10">
    <property type="match status" value="1"/>
</dbReference>
<dbReference type="EC" id="5.6.2.2" evidence="10"/>
<dbReference type="SUPFAM" id="SSF55874">
    <property type="entry name" value="ATPase domain of HSP90 chaperone/DNA topoisomerase II/histidine kinase"/>
    <property type="match status" value="1"/>
</dbReference>
<dbReference type="InterPro" id="IPR013760">
    <property type="entry name" value="Topo_IIA-like_dom_sf"/>
</dbReference>
<dbReference type="NCBIfam" id="TIGR01059">
    <property type="entry name" value="gyrB"/>
    <property type="match status" value="1"/>
</dbReference>
<dbReference type="NCBIfam" id="NF004189">
    <property type="entry name" value="PRK05644.1"/>
    <property type="match status" value="1"/>
</dbReference>
<dbReference type="EMBL" id="JAVRFF010000020">
    <property type="protein sequence ID" value="MDT0474157.1"/>
    <property type="molecule type" value="Genomic_DNA"/>
</dbReference>
<dbReference type="InterPro" id="IPR002288">
    <property type="entry name" value="DNA_gyrase_B_C"/>
</dbReference>
<dbReference type="InterPro" id="IPR014721">
    <property type="entry name" value="Ribsml_uS5_D2-typ_fold_subgr"/>
</dbReference>
<gene>
    <name evidence="10 12" type="primary">gyrB</name>
    <name evidence="12" type="ORF">RM863_18680</name>
</gene>
<dbReference type="SMART" id="SM00433">
    <property type="entry name" value="TOP2c"/>
    <property type="match status" value="1"/>
</dbReference>
<dbReference type="InterPro" id="IPR036890">
    <property type="entry name" value="HATPase_C_sf"/>
</dbReference>
<dbReference type="InterPro" id="IPR034160">
    <property type="entry name" value="TOPRIM_GyrB"/>
</dbReference>
<dbReference type="InterPro" id="IPR006171">
    <property type="entry name" value="TOPRIM_dom"/>
</dbReference>
<dbReference type="InterPro" id="IPR003594">
    <property type="entry name" value="HATPase_dom"/>
</dbReference>
<keyword evidence="10" id="KW-0963">Cytoplasm</keyword>
<feature type="site" description="Interaction with DNA" evidence="10">
    <location>
        <position position="505"/>
    </location>
</feature>
<organism evidence="12 13">
    <name type="scientific">Streptomyces hintoniae</name>
    <dbReference type="NCBI Taxonomy" id="3075521"/>
    <lineage>
        <taxon>Bacteria</taxon>
        <taxon>Bacillati</taxon>
        <taxon>Actinomycetota</taxon>
        <taxon>Actinomycetes</taxon>
        <taxon>Kitasatosporales</taxon>
        <taxon>Streptomycetaceae</taxon>
        <taxon>Streptomyces</taxon>
    </lineage>
</organism>
<feature type="binding site" evidence="10">
    <location>
        <position position="553"/>
    </location>
    <ligand>
        <name>Mg(2+)</name>
        <dbReference type="ChEBI" id="CHEBI:18420"/>
        <label>1</label>
        <note>catalytic</note>
    </ligand>
</feature>
<dbReference type="Proteomes" id="UP001180489">
    <property type="component" value="Unassembled WGS sequence"/>
</dbReference>
<comment type="subunit">
    <text evidence="10">Heterotetramer, composed of two GyrA and two GyrB chains. In the heterotetramer, GyrA contains the active site tyrosine that forms a transient covalent intermediate with DNA, while GyrB binds cofactors and catalyzes ATP hydrolysis.</text>
</comment>
<protein>
    <recommendedName>
        <fullName evidence="10">DNA gyrase subunit B</fullName>
        <ecNumber evidence="10">5.6.2.2</ecNumber>
    </recommendedName>
</protein>
<evidence type="ECO:0000256" key="5">
    <source>
        <dbReference type="ARBA" id="ARBA00022840"/>
    </source>
</evidence>
<evidence type="ECO:0000256" key="4">
    <source>
        <dbReference type="ARBA" id="ARBA00022741"/>
    </source>
</evidence>
<sequence>MLCQKGRFVADSGNPNENIPSTDDAGVSAAVTPPTGEVTASYDASAITVLEGLDAVRKRPGMYIGSTGERGLHHLVYEVVDNSVDEALAGHADTIDVTILPDGGVRVIDNGRGIPVGIVPSEGKPALEVVLTVLHAGGKFGGGGYAVSGGLHGVGVSVVNALSSKVAVEVRTDGHRWTQEYKLGVPTAPLAKHEAIDRTGTSVTFWADSDIFETTEYSFETLSRRFQEMAFLNKGLTIKLTDERDSAKATTGADEAGTDVKDEVKTVTYHYEGGIVDFVKYLNSRKGEAVHPTIIDLEAEDKDKSLSLEVAMQWNSGYSEGVYSFANIIHTHEGGTHEEGFRAALTNLINKYARDKKLLREKDDNLTGDDIREGLTAIISVKLSEPQFEGQTKTKLGNTEAKTFVQKAVYEHLNDWLDRNPVEAADIVRKGIQAATARVAARKARDLTRRKGLLESASLPGKLSDCQSNDPIKCEIFIVEGDSAGGSAKSGRNPQYQAILPIRGKILNVEKARIDKILQNQEIQALISAFGTGVHEDFDIEKLRYHKIILMADADVDGQHINTLLLTFLFRFMRPLVEAGHVFLSRPPLYKIKWGRDDVEYAYSDRERDALIEMGRQRGKRIREDSIQRFKGLGEMNAEELRVTTMDQEHRVLGQVTLDDAAQADDLFSVLMGEDVEARRQFIQRNAKDVRFLDI</sequence>
<dbReference type="Pfam" id="PF00986">
    <property type="entry name" value="DNA_gyraseB_C"/>
    <property type="match status" value="1"/>
</dbReference>
<evidence type="ECO:0000256" key="9">
    <source>
        <dbReference type="ARBA" id="ARBA00023235"/>
    </source>
</evidence>